<dbReference type="EMBL" id="SOSA01000927">
    <property type="protein sequence ID" value="THC88145.1"/>
    <property type="molecule type" value="Genomic_DNA"/>
</dbReference>
<organism evidence="1 2">
    <name type="scientific">Aspergillus tanneri</name>
    <dbReference type="NCBI Taxonomy" id="1220188"/>
    <lineage>
        <taxon>Eukaryota</taxon>
        <taxon>Fungi</taxon>
        <taxon>Dikarya</taxon>
        <taxon>Ascomycota</taxon>
        <taxon>Pezizomycotina</taxon>
        <taxon>Eurotiomycetes</taxon>
        <taxon>Eurotiomycetidae</taxon>
        <taxon>Eurotiales</taxon>
        <taxon>Aspergillaceae</taxon>
        <taxon>Aspergillus</taxon>
        <taxon>Aspergillus subgen. Circumdati</taxon>
    </lineage>
</organism>
<dbReference type="Proteomes" id="UP000308092">
    <property type="component" value="Unassembled WGS sequence"/>
</dbReference>
<evidence type="ECO:0000313" key="1">
    <source>
        <dbReference type="EMBL" id="THC88145.1"/>
    </source>
</evidence>
<keyword evidence="2" id="KW-1185">Reference proteome</keyword>
<reference evidence="1 2" key="1">
    <citation type="submission" date="2019-03" db="EMBL/GenBank/DDBJ databases">
        <title>The genome sequence of a newly discovered highly antifungal drug resistant Aspergillus species, Aspergillus tanneri NIH 1004.</title>
        <authorList>
            <person name="Mounaud S."/>
            <person name="Singh I."/>
            <person name="Joardar V."/>
            <person name="Pakala S."/>
            <person name="Pakala S."/>
            <person name="Venepally P."/>
            <person name="Hoover J."/>
            <person name="Nierman W."/>
            <person name="Chung J."/>
            <person name="Losada L."/>
        </authorList>
    </citation>
    <scope>NUCLEOTIDE SEQUENCE [LARGE SCALE GENOMIC DNA]</scope>
    <source>
        <strain evidence="1 2">NIH1004</strain>
    </source>
</reference>
<evidence type="ECO:0000313" key="2">
    <source>
        <dbReference type="Proteomes" id="UP000308092"/>
    </source>
</evidence>
<comment type="caution">
    <text evidence="1">The sequence shown here is derived from an EMBL/GenBank/DDBJ whole genome shotgun (WGS) entry which is preliminary data.</text>
</comment>
<accession>A0A4S3J0K8</accession>
<sequence length="56" mass="6363">MPKSPTQEFLLRSTVKPGWWGRRVVTNHAVINEAKPILSWTVAASAEHNMNPEDTY</sequence>
<name>A0A4S3J0K8_9EURO</name>
<protein>
    <submittedName>
        <fullName evidence="1">Uncharacterized protein</fullName>
    </submittedName>
</protein>
<dbReference type="AlphaFoldDB" id="A0A4S3J0K8"/>
<dbReference type="VEuPathDB" id="FungiDB:EYZ11_012409"/>
<gene>
    <name evidence="1" type="ORF">EYZ11_012409</name>
</gene>
<proteinExistence type="predicted"/>